<proteinExistence type="predicted"/>
<dbReference type="RefSeq" id="WP_289021629.1">
    <property type="nucleotide sequence ID" value="NZ_JAVRHK010000008.1"/>
</dbReference>
<comment type="caution">
    <text evidence="2">The sequence shown here is derived from an EMBL/GenBank/DDBJ whole genome shotgun (WGS) entry which is preliminary data.</text>
</comment>
<dbReference type="EMBL" id="JAVRHK010000008">
    <property type="protein sequence ID" value="MDT0677319.1"/>
    <property type="molecule type" value="Genomic_DNA"/>
</dbReference>
<name>A0ABU3D731_9FLAO</name>
<accession>A0ABU3D731</accession>
<dbReference type="Pfam" id="PF20280">
    <property type="entry name" value="CTD4"/>
    <property type="match status" value="1"/>
</dbReference>
<dbReference type="SUPFAM" id="SSF50494">
    <property type="entry name" value="Trypsin-like serine proteases"/>
    <property type="match status" value="1"/>
</dbReference>
<keyword evidence="3" id="KW-1185">Reference proteome</keyword>
<organism evidence="2 3">
    <name type="scientific">Autumnicola musiva</name>
    <dbReference type="NCBI Taxonomy" id="3075589"/>
    <lineage>
        <taxon>Bacteria</taxon>
        <taxon>Pseudomonadati</taxon>
        <taxon>Bacteroidota</taxon>
        <taxon>Flavobacteriia</taxon>
        <taxon>Flavobacteriales</taxon>
        <taxon>Flavobacteriaceae</taxon>
        <taxon>Autumnicola</taxon>
    </lineage>
</organism>
<feature type="domain" description="ABC-three component systems C-terminal" evidence="1">
    <location>
        <begin position="207"/>
        <end position="433"/>
    </location>
</feature>
<reference evidence="2 3" key="1">
    <citation type="submission" date="2023-09" db="EMBL/GenBank/DDBJ databases">
        <authorList>
            <person name="Rey-Velasco X."/>
        </authorList>
    </citation>
    <scope>NUCLEOTIDE SEQUENCE [LARGE SCALE GENOMIC DNA]</scope>
    <source>
        <strain evidence="2 3">F117</strain>
    </source>
</reference>
<evidence type="ECO:0000313" key="2">
    <source>
        <dbReference type="EMBL" id="MDT0677319.1"/>
    </source>
</evidence>
<gene>
    <name evidence="2" type="ORF">RM539_12095</name>
</gene>
<sequence length="464" mass="53598">MNEDDLKRYTVKVRNGSGCIFQPMDNDFTYILTAKHLFLETSEDDRGIEVKTMLNDGNSIEILRNVEKDGGWTEVPIPFDLQHNQNFFCHPEADITILKIDYLEGFENIVIDLNDKQIQGAKLCGFPESRTTNPAGDRNTFYETQLYVTPGHFGVTLQLPHIMNKKDIVGMSGGGFLRILKDQIFLYGVQSRMASGADHALGQVGMVPIKYFNEIIEQDQNEGKLARLLPYYLNSFSFFQDDLFSIKASLKHQTVKDRVTKLLKTKAKEIISSDITPTSIRDYLKKRMLMIEQNEGELQKKKIWSLWLEFLTFLNIAKEKSHCQADFPELFEQVRFFYSDAGDRFWIEHLHELPNMNYEGLKYKGTVVVATNEPSHDEPVLDISYIPENIAVIARDLSDQKEAEEGPNIDGSSHNPFQRYKFVDLSVFKEHLVKEEIQNDFVNDNYANCIKTLKELYEKFISYE</sequence>
<dbReference type="InterPro" id="IPR009003">
    <property type="entry name" value="Peptidase_S1_PA"/>
</dbReference>
<dbReference type="InterPro" id="IPR046916">
    <property type="entry name" value="ABC-3C_CTD4"/>
</dbReference>
<evidence type="ECO:0000259" key="1">
    <source>
        <dbReference type="Pfam" id="PF20280"/>
    </source>
</evidence>
<protein>
    <recommendedName>
        <fullName evidence="1">ABC-three component systems C-terminal domain-containing protein</fullName>
    </recommendedName>
</protein>
<dbReference type="Proteomes" id="UP001262582">
    <property type="component" value="Unassembled WGS sequence"/>
</dbReference>
<evidence type="ECO:0000313" key="3">
    <source>
        <dbReference type="Proteomes" id="UP001262582"/>
    </source>
</evidence>